<dbReference type="SUPFAM" id="SSF102114">
    <property type="entry name" value="Radical SAM enzymes"/>
    <property type="match status" value="1"/>
</dbReference>
<evidence type="ECO:0000256" key="2">
    <source>
        <dbReference type="ARBA" id="ARBA00022691"/>
    </source>
</evidence>
<evidence type="ECO:0000256" key="1">
    <source>
        <dbReference type="ARBA" id="ARBA00001966"/>
    </source>
</evidence>
<dbReference type="Gene3D" id="3.20.20.70">
    <property type="entry name" value="Aldolase class I"/>
    <property type="match status" value="1"/>
</dbReference>
<dbReference type="GO" id="GO:0051536">
    <property type="term" value="F:iron-sulfur cluster binding"/>
    <property type="evidence" value="ECO:0007669"/>
    <property type="project" value="UniProtKB-KW"/>
</dbReference>
<dbReference type="GO" id="GO:0046872">
    <property type="term" value="F:metal ion binding"/>
    <property type="evidence" value="ECO:0007669"/>
    <property type="project" value="UniProtKB-KW"/>
</dbReference>
<sequence>MPVESHHTLEPYESLRPFAGGSLDISLLHPENGGQLERREETDGVLYIQGWTMIPDRSGFTLPERVLVVHDQEIIGQIELTDLRPDRAEEFGFDPKVVCGFKVAVPLSIATGGLQMISIIAESSEGEYWMVGPRRSEWVQLEVTGRCNLKCPQCPNNSFSSAHNQELEPQDLKLIQPVLDMVTHGCLDGFGEIFMSRHAEHFLSAIHWSKNFLFHTNAQLLDKQRANLILDHSPPIRKIIISLDTLDTGKYRKLRAGGELDRALDNTRQF</sequence>
<dbReference type="SFLD" id="SFLDS00029">
    <property type="entry name" value="Radical_SAM"/>
    <property type="match status" value="1"/>
</dbReference>
<evidence type="ECO:0000256" key="5">
    <source>
        <dbReference type="ARBA" id="ARBA00023014"/>
    </source>
</evidence>
<keyword evidence="3" id="KW-0479">Metal-binding</keyword>
<dbReference type="Proteomes" id="UP000434052">
    <property type="component" value="Unassembled WGS sequence"/>
</dbReference>
<keyword evidence="4" id="KW-0408">Iron</keyword>
<dbReference type="AlphaFoldDB" id="A0A6P1ZP27"/>
<name>A0A6P1ZP27_9BACT</name>
<evidence type="ECO:0000256" key="4">
    <source>
        <dbReference type="ARBA" id="ARBA00023004"/>
    </source>
</evidence>
<gene>
    <name evidence="7" type="ORF">DQK91_05340</name>
</gene>
<reference evidence="7 8" key="1">
    <citation type="submission" date="2018-06" db="EMBL/GenBank/DDBJ databases">
        <title>Complete genome of Desulfovibrio marinus P48SEP.</title>
        <authorList>
            <person name="Crispim J.S."/>
            <person name="Vidigal P.M.P."/>
            <person name="Silva L.C.F."/>
            <person name="Araujo L.C."/>
            <person name="Laguardia C.N."/>
            <person name="Dias R.S."/>
            <person name="Sousa M.P."/>
            <person name="Paula S.O."/>
            <person name="Silva C."/>
        </authorList>
    </citation>
    <scope>NUCLEOTIDE SEQUENCE [LARGE SCALE GENOMIC DNA]</scope>
    <source>
        <strain evidence="7 8">P48SEP</strain>
    </source>
</reference>
<protein>
    <recommendedName>
        <fullName evidence="6">Radical SAM core domain-containing protein</fullName>
    </recommendedName>
</protein>
<proteinExistence type="predicted"/>
<evidence type="ECO:0000259" key="6">
    <source>
        <dbReference type="Pfam" id="PF04055"/>
    </source>
</evidence>
<dbReference type="InterPro" id="IPR013785">
    <property type="entry name" value="Aldolase_TIM"/>
</dbReference>
<dbReference type="OrthoDB" id="5414041at2"/>
<evidence type="ECO:0000256" key="3">
    <source>
        <dbReference type="ARBA" id="ARBA00022723"/>
    </source>
</evidence>
<organism evidence="7 8">
    <name type="scientific">Oceanidesulfovibrio marinus</name>
    <dbReference type="NCBI Taxonomy" id="370038"/>
    <lineage>
        <taxon>Bacteria</taxon>
        <taxon>Pseudomonadati</taxon>
        <taxon>Thermodesulfobacteriota</taxon>
        <taxon>Desulfovibrionia</taxon>
        <taxon>Desulfovibrionales</taxon>
        <taxon>Desulfovibrionaceae</taxon>
        <taxon>Oceanidesulfovibrio</taxon>
    </lineage>
</organism>
<dbReference type="GO" id="GO:0003824">
    <property type="term" value="F:catalytic activity"/>
    <property type="evidence" value="ECO:0007669"/>
    <property type="project" value="InterPro"/>
</dbReference>
<evidence type="ECO:0000313" key="7">
    <source>
        <dbReference type="EMBL" id="TVM36068.1"/>
    </source>
</evidence>
<dbReference type="InterPro" id="IPR007197">
    <property type="entry name" value="rSAM"/>
</dbReference>
<dbReference type="PANTHER" id="PTHR11228">
    <property type="entry name" value="RADICAL SAM DOMAIN PROTEIN"/>
    <property type="match status" value="1"/>
</dbReference>
<dbReference type="PANTHER" id="PTHR11228:SF7">
    <property type="entry name" value="PQQA PEPTIDE CYCLASE"/>
    <property type="match status" value="1"/>
</dbReference>
<comment type="cofactor">
    <cofactor evidence="1">
        <name>[4Fe-4S] cluster</name>
        <dbReference type="ChEBI" id="CHEBI:49883"/>
    </cofactor>
</comment>
<dbReference type="InterPro" id="IPR058240">
    <property type="entry name" value="rSAM_sf"/>
</dbReference>
<dbReference type="Pfam" id="PF04055">
    <property type="entry name" value="Radical_SAM"/>
    <property type="match status" value="1"/>
</dbReference>
<dbReference type="CDD" id="cd01335">
    <property type="entry name" value="Radical_SAM"/>
    <property type="match status" value="1"/>
</dbReference>
<keyword evidence="2" id="KW-0949">S-adenosyl-L-methionine</keyword>
<evidence type="ECO:0000313" key="8">
    <source>
        <dbReference type="Proteomes" id="UP000434052"/>
    </source>
</evidence>
<keyword evidence="5" id="KW-0411">Iron-sulfur</keyword>
<feature type="domain" description="Radical SAM core" evidence="6">
    <location>
        <begin position="142"/>
        <end position="268"/>
    </location>
</feature>
<comment type="caution">
    <text evidence="7">The sequence shown here is derived from an EMBL/GenBank/DDBJ whole genome shotgun (WGS) entry which is preliminary data.</text>
</comment>
<dbReference type="InterPro" id="IPR050377">
    <property type="entry name" value="Radical_SAM_PqqE_MftC-like"/>
</dbReference>
<dbReference type="RefSeq" id="WP_144234399.1">
    <property type="nucleotide sequence ID" value="NZ_QMIF01000002.1"/>
</dbReference>
<accession>A0A6P1ZP27</accession>
<dbReference type="EMBL" id="QMIF01000002">
    <property type="protein sequence ID" value="TVM36068.1"/>
    <property type="molecule type" value="Genomic_DNA"/>
</dbReference>